<dbReference type="EMBL" id="WKQE01000007">
    <property type="protein sequence ID" value="MSC80529.1"/>
    <property type="molecule type" value="Genomic_DNA"/>
</dbReference>
<evidence type="ECO:0000313" key="4">
    <source>
        <dbReference type="Proteomes" id="UP000260783"/>
    </source>
</evidence>
<feature type="domain" description="RNA polymerase sigma-70 region 4" evidence="1">
    <location>
        <begin position="91"/>
        <end position="136"/>
    </location>
</feature>
<evidence type="ECO:0000313" key="3">
    <source>
        <dbReference type="EMBL" id="RGB94258.1"/>
    </source>
</evidence>
<evidence type="ECO:0000259" key="1">
    <source>
        <dbReference type="Pfam" id="PF04545"/>
    </source>
</evidence>
<gene>
    <name evidence="3" type="ORF">DWZ04_13960</name>
    <name evidence="2" type="ORF">GKD85_06790</name>
</gene>
<dbReference type="EMBL" id="QVEW01000019">
    <property type="protein sequence ID" value="RGB94258.1"/>
    <property type="molecule type" value="Genomic_DNA"/>
</dbReference>
<sequence>MPEINLKDHYPDAHQQDCFIEVTQEIFEVMHEMVRREKAHLRQVCRYHAQHSLDNPYAQYECDVLHFLNDPCDTVEKRWQLTQLGDTFRMLSEKQIKRLIERYHHNKTIEEIAHLEGVTRGSVNESIQAALAKLRENCEVFA</sequence>
<dbReference type="GO" id="GO:0003700">
    <property type="term" value="F:DNA-binding transcription factor activity"/>
    <property type="evidence" value="ECO:0007669"/>
    <property type="project" value="InterPro"/>
</dbReference>
<accession>A0A3E2UDH6</accession>
<organism evidence="3 4">
    <name type="scientific">Faecalibacterium prausnitzii</name>
    <dbReference type="NCBI Taxonomy" id="853"/>
    <lineage>
        <taxon>Bacteria</taxon>
        <taxon>Bacillati</taxon>
        <taxon>Bacillota</taxon>
        <taxon>Clostridia</taxon>
        <taxon>Eubacteriales</taxon>
        <taxon>Oscillospiraceae</taxon>
        <taxon>Faecalibacterium</taxon>
    </lineage>
</organism>
<dbReference type="Proteomes" id="UP000477010">
    <property type="component" value="Unassembled WGS sequence"/>
</dbReference>
<evidence type="ECO:0000313" key="2">
    <source>
        <dbReference type="EMBL" id="MSC80529.1"/>
    </source>
</evidence>
<name>A0A3E2UDH6_9FIRM</name>
<evidence type="ECO:0000313" key="5">
    <source>
        <dbReference type="Proteomes" id="UP000477010"/>
    </source>
</evidence>
<dbReference type="SUPFAM" id="SSF88659">
    <property type="entry name" value="Sigma3 and sigma4 domains of RNA polymerase sigma factors"/>
    <property type="match status" value="1"/>
</dbReference>
<dbReference type="Proteomes" id="UP000260783">
    <property type="component" value="Unassembled WGS sequence"/>
</dbReference>
<dbReference type="AlphaFoldDB" id="A0A3E2UDH6"/>
<reference evidence="2 5" key="2">
    <citation type="journal article" date="2019" name="Nat. Med.">
        <title>A library of human gut bacterial isolates paired with longitudinal multiomics data enables mechanistic microbiome research.</title>
        <authorList>
            <person name="Poyet M."/>
            <person name="Groussin M."/>
            <person name="Gibbons S.M."/>
            <person name="Avila-Pacheco J."/>
            <person name="Jiang X."/>
            <person name="Kearney S.M."/>
            <person name="Perrotta A.R."/>
            <person name="Berdy B."/>
            <person name="Zhao S."/>
            <person name="Lieberman T.D."/>
            <person name="Swanson P.K."/>
            <person name="Smith M."/>
            <person name="Roesemann S."/>
            <person name="Alexander J.E."/>
            <person name="Rich S.A."/>
            <person name="Livny J."/>
            <person name="Vlamakis H."/>
            <person name="Clish C."/>
            <person name="Bullock K."/>
            <person name="Deik A."/>
            <person name="Scott J."/>
            <person name="Pierce K.A."/>
            <person name="Xavier R.J."/>
            <person name="Alm E.J."/>
        </authorList>
    </citation>
    <scope>NUCLEOTIDE SEQUENCE [LARGE SCALE GENOMIC DNA]</scope>
    <source>
        <strain evidence="2 5">BIOML-B9</strain>
    </source>
</reference>
<dbReference type="Gene3D" id="1.20.140.160">
    <property type="match status" value="1"/>
</dbReference>
<dbReference type="RefSeq" id="WP_117527974.1">
    <property type="nucleotide sequence ID" value="NZ_JAQCXC010000015.1"/>
</dbReference>
<protein>
    <recommendedName>
        <fullName evidence="1">RNA polymerase sigma-70 region 4 domain-containing protein</fullName>
    </recommendedName>
</protein>
<dbReference type="GO" id="GO:0006352">
    <property type="term" value="P:DNA-templated transcription initiation"/>
    <property type="evidence" value="ECO:0007669"/>
    <property type="project" value="InterPro"/>
</dbReference>
<proteinExistence type="predicted"/>
<comment type="caution">
    <text evidence="3">The sequence shown here is derived from an EMBL/GenBank/DDBJ whole genome shotgun (WGS) entry which is preliminary data.</text>
</comment>
<dbReference type="InterPro" id="IPR007630">
    <property type="entry name" value="RNA_pol_sigma70_r4"/>
</dbReference>
<dbReference type="Pfam" id="PF04545">
    <property type="entry name" value="Sigma70_r4"/>
    <property type="match status" value="1"/>
</dbReference>
<dbReference type="InterPro" id="IPR013324">
    <property type="entry name" value="RNA_pol_sigma_r3/r4-like"/>
</dbReference>
<reference evidence="3 4" key="1">
    <citation type="submission" date="2018-08" db="EMBL/GenBank/DDBJ databases">
        <title>A genome reference for cultivated species of the human gut microbiota.</title>
        <authorList>
            <person name="Zou Y."/>
            <person name="Xue W."/>
            <person name="Luo G."/>
        </authorList>
    </citation>
    <scope>NUCLEOTIDE SEQUENCE [LARGE SCALE GENOMIC DNA]</scope>
    <source>
        <strain evidence="3 4">AF29-11BH</strain>
    </source>
</reference>